<dbReference type="OrthoDB" id="3946700at2759"/>
<accession>A0A7D8ULN2</accession>
<organism evidence="2 3">
    <name type="scientific">Lachnellula cervina</name>
    <dbReference type="NCBI Taxonomy" id="1316786"/>
    <lineage>
        <taxon>Eukaryota</taxon>
        <taxon>Fungi</taxon>
        <taxon>Dikarya</taxon>
        <taxon>Ascomycota</taxon>
        <taxon>Pezizomycotina</taxon>
        <taxon>Leotiomycetes</taxon>
        <taxon>Helotiales</taxon>
        <taxon>Lachnaceae</taxon>
        <taxon>Lachnellula</taxon>
    </lineage>
</organism>
<evidence type="ECO:0000256" key="1">
    <source>
        <dbReference type="SAM" id="MobiDB-lite"/>
    </source>
</evidence>
<name>A0A7D8ULN2_9HELO</name>
<sequence length="419" mass="46153">MGLPLFVAPVEPQVASKAAEKPTAAPRSAIRRHRTLRGHITRPEVADTRRRRILSMVADTTPEEYEIWEMQRASPPNDGESASERAHRLFTTRYRDTLSFERQTPRATNSEVDGPLMPPVPESRDYSAIEDHQQRMRQIRPRLGTTRRNLAPIPQYPEEPTEANLAPLPRTHPDSLIRPLSPGDQHRHYDAEFTARRPDPDIAAAVSSRRPYRPTLSDLPPDSSLSERVHAINRSSMNQRRVARQAALLDGLGDRDRSLSPEGPTGAAWDTLLSSIPPDPQPPSAGSSFASAPSAIAAASSSSDSAPASASTSMTSIGHSEETPVVHDCDMSDSGSTSDEEDEDLLALAEFGRNRAARAWRSYADVVTARADQARAVEEPDLDSMHLIISRLAHSDDIPDEFWVSAGLSRNLRREPTTL</sequence>
<dbReference type="Proteomes" id="UP000481288">
    <property type="component" value="Unassembled WGS sequence"/>
</dbReference>
<evidence type="ECO:0000313" key="2">
    <source>
        <dbReference type="EMBL" id="TVY47914.1"/>
    </source>
</evidence>
<feature type="region of interest" description="Disordered" evidence="1">
    <location>
        <begin position="253"/>
        <end position="339"/>
    </location>
</feature>
<dbReference type="AlphaFoldDB" id="A0A7D8ULN2"/>
<gene>
    <name evidence="2" type="ORF">LCER1_G007587</name>
</gene>
<keyword evidence="3" id="KW-1185">Reference proteome</keyword>
<reference evidence="2 3" key="1">
    <citation type="submission" date="2018-05" db="EMBL/GenBank/DDBJ databases">
        <title>Whole genome sequencing for identification of molecular markers to develop diagnostic detection tools for the regulated plant pathogen Lachnellula willkommii.</title>
        <authorList>
            <person name="Giroux E."/>
            <person name="Bilodeau G."/>
        </authorList>
    </citation>
    <scope>NUCLEOTIDE SEQUENCE [LARGE SCALE GENOMIC DNA]</scope>
    <source>
        <strain evidence="2 3">CBS 625.97</strain>
    </source>
</reference>
<proteinExistence type="predicted"/>
<dbReference type="EMBL" id="QGMG01001447">
    <property type="protein sequence ID" value="TVY47914.1"/>
    <property type="molecule type" value="Genomic_DNA"/>
</dbReference>
<dbReference type="PROSITE" id="PS50096">
    <property type="entry name" value="IQ"/>
    <property type="match status" value="1"/>
</dbReference>
<comment type="caution">
    <text evidence="2">The sequence shown here is derived from an EMBL/GenBank/DDBJ whole genome shotgun (WGS) entry which is preliminary data.</text>
</comment>
<protein>
    <submittedName>
        <fullName evidence="2">Uncharacterized protein</fullName>
    </submittedName>
</protein>
<feature type="compositionally biased region" description="Basic and acidic residues" evidence="1">
    <location>
        <begin position="319"/>
        <end position="330"/>
    </location>
</feature>
<evidence type="ECO:0000313" key="3">
    <source>
        <dbReference type="Proteomes" id="UP000481288"/>
    </source>
</evidence>
<feature type="compositionally biased region" description="Low complexity" evidence="1">
    <location>
        <begin position="284"/>
        <end position="313"/>
    </location>
</feature>
<feature type="region of interest" description="Disordered" evidence="1">
    <location>
        <begin position="200"/>
        <end position="226"/>
    </location>
</feature>